<dbReference type="InterPro" id="IPR020579">
    <property type="entry name" value="Exonuc_VII_lsu_C"/>
</dbReference>
<evidence type="ECO:0000259" key="8">
    <source>
        <dbReference type="Pfam" id="PF13742"/>
    </source>
</evidence>
<evidence type="ECO:0000313" key="9">
    <source>
        <dbReference type="EMBL" id="RCS58491.1"/>
    </source>
</evidence>
<evidence type="ECO:0000256" key="6">
    <source>
        <dbReference type="RuleBase" id="RU004355"/>
    </source>
</evidence>
<keyword evidence="1 5" id="KW-0963">Cytoplasm</keyword>
<comment type="catalytic activity">
    <reaction evidence="5 6">
        <text>Exonucleolytic cleavage in either 5'- to 3'- or 3'- to 5'-direction to yield nucleoside 5'-phosphates.</text>
        <dbReference type="EC" id="3.1.11.6"/>
    </reaction>
</comment>
<evidence type="ECO:0000256" key="3">
    <source>
        <dbReference type="ARBA" id="ARBA00022801"/>
    </source>
</evidence>
<feature type="domain" description="Exonuclease VII large subunit C-terminal" evidence="7">
    <location>
        <begin position="133"/>
        <end position="442"/>
    </location>
</feature>
<evidence type="ECO:0000256" key="5">
    <source>
        <dbReference type="HAMAP-Rule" id="MF_00378"/>
    </source>
</evidence>
<dbReference type="EMBL" id="QPGB01000002">
    <property type="protein sequence ID" value="RCS58491.1"/>
    <property type="molecule type" value="Genomic_DNA"/>
</dbReference>
<comment type="caution">
    <text evidence="9">The sequence shown here is derived from an EMBL/GenBank/DDBJ whole genome shotgun (WGS) entry which is preliminary data.</text>
</comment>
<evidence type="ECO:0000256" key="2">
    <source>
        <dbReference type="ARBA" id="ARBA00022722"/>
    </source>
</evidence>
<reference evidence="9 10" key="1">
    <citation type="journal article" date="2018" name="Int. J. Syst. Evol. Microbiol.">
        <title>Parvibium lacunae gen. nov., sp. nov., a new member of the family Alcaligenaceae isolated from a freshwater pond.</title>
        <authorList>
            <person name="Chen W.M."/>
            <person name="Xie P.B."/>
            <person name="Hsu M.Y."/>
            <person name="Sheu S.Y."/>
        </authorList>
    </citation>
    <scope>NUCLEOTIDE SEQUENCE [LARGE SCALE GENOMIC DNA]</scope>
    <source>
        <strain evidence="9 10">KMB9</strain>
    </source>
</reference>
<dbReference type="GO" id="GO:0005737">
    <property type="term" value="C:cytoplasm"/>
    <property type="evidence" value="ECO:0007669"/>
    <property type="project" value="UniProtKB-SubCell"/>
</dbReference>
<dbReference type="PANTHER" id="PTHR30008">
    <property type="entry name" value="EXODEOXYRIBONUCLEASE 7 LARGE SUBUNIT"/>
    <property type="match status" value="1"/>
</dbReference>
<evidence type="ECO:0000259" key="7">
    <source>
        <dbReference type="Pfam" id="PF02601"/>
    </source>
</evidence>
<dbReference type="GO" id="GO:0003676">
    <property type="term" value="F:nucleic acid binding"/>
    <property type="evidence" value="ECO:0007669"/>
    <property type="project" value="InterPro"/>
</dbReference>
<dbReference type="HAMAP" id="MF_00378">
    <property type="entry name" value="Exonuc_7_L"/>
    <property type="match status" value="1"/>
</dbReference>
<dbReference type="GO" id="GO:0009318">
    <property type="term" value="C:exodeoxyribonuclease VII complex"/>
    <property type="evidence" value="ECO:0007669"/>
    <property type="project" value="UniProtKB-UniRule"/>
</dbReference>
<dbReference type="PANTHER" id="PTHR30008:SF0">
    <property type="entry name" value="EXODEOXYRIBONUCLEASE 7 LARGE SUBUNIT"/>
    <property type="match status" value="1"/>
</dbReference>
<dbReference type="RefSeq" id="WP_114402575.1">
    <property type="nucleotide sequence ID" value="NZ_QPGB01000002.1"/>
</dbReference>
<dbReference type="EC" id="3.1.11.6" evidence="5"/>
<organism evidence="9 10">
    <name type="scientific">Parvibium lacunae</name>
    <dbReference type="NCBI Taxonomy" id="1888893"/>
    <lineage>
        <taxon>Bacteria</taxon>
        <taxon>Pseudomonadati</taxon>
        <taxon>Pseudomonadota</taxon>
        <taxon>Betaproteobacteria</taxon>
        <taxon>Burkholderiales</taxon>
        <taxon>Alcaligenaceae</taxon>
        <taxon>Parvibium</taxon>
    </lineage>
</organism>
<protein>
    <recommendedName>
        <fullName evidence="5">Exodeoxyribonuclease 7 large subunit</fullName>
        <ecNumber evidence="5">3.1.11.6</ecNumber>
    </recommendedName>
    <alternativeName>
        <fullName evidence="5">Exodeoxyribonuclease VII large subunit</fullName>
        <shortName evidence="5">Exonuclease VII large subunit</shortName>
    </alternativeName>
</protein>
<dbReference type="GO" id="GO:0006308">
    <property type="term" value="P:DNA catabolic process"/>
    <property type="evidence" value="ECO:0007669"/>
    <property type="project" value="UniProtKB-UniRule"/>
</dbReference>
<name>A0A368L4I0_9BURK</name>
<dbReference type="AlphaFoldDB" id="A0A368L4I0"/>
<evidence type="ECO:0000256" key="4">
    <source>
        <dbReference type="ARBA" id="ARBA00022839"/>
    </source>
</evidence>
<evidence type="ECO:0000256" key="1">
    <source>
        <dbReference type="ARBA" id="ARBA00022490"/>
    </source>
</evidence>
<keyword evidence="2 5" id="KW-0540">Nuclease</keyword>
<dbReference type="Proteomes" id="UP000252357">
    <property type="component" value="Unassembled WGS sequence"/>
</dbReference>
<comment type="subunit">
    <text evidence="5">Heterooligomer composed of large and small subunits.</text>
</comment>
<dbReference type="Pfam" id="PF02601">
    <property type="entry name" value="Exonuc_VII_L"/>
    <property type="match status" value="1"/>
</dbReference>
<feature type="domain" description="OB-fold nucleic acid binding" evidence="8">
    <location>
        <begin position="17"/>
        <end position="110"/>
    </location>
</feature>
<comment type="subcellular location">
    <subcellularLocation>
        <location evidence="5 6">Cytoplasm</location>
    </subcellularLocation>
</comment>
<gene>
    <name evidence="5" type="primary">xseA</name>
    <name evidence="9" type="ORF">DU000_06690</name>
</gene>
<accession>A0A368L4I0</accession>
<keyword evidence="4 5" id="KW-0269">Exonuclease</keyword>
<comment type="similarity">
    <text evidence="5 6">Belongs to the XseA family.</text>
</comment>
<keyword evidence="10" id="KW-1185">Reference proteome</keyword>
<dbReference type="NCBIfam" id="TIGR00237">
    <property type="entry name" value="xseA"/>
    <property type="match status" value="1"/>
</dbReference>
<dbReference type="InterPro" id="IPR025824">
    <property type="entry name" value="OB-fold_nuc-bd_dom"/>
</dbReference>
<proteinExistence type="inferred from homology"/>
<dbReference type="InterPro" id="IPR003753">
    <property type="entry name" value="Exonuc_VII_L"/>
</dbReference>
<keyword evidence="3 5" id="KW-0378">Hydrolase</keyword>
<dbReference type="CDD" id="cd04489">
    <property type="entry name" value="ExoVII_LU_OBF"/>
    <property type="match status" value="1"/>
</dbReference>
<dbReference type="GO" id="GO:0008855">
    <property type="term" value="F:exodeoxyribonuclease VII activity"/>
    <property type="evidence" value="ECO:0007669"/>
    <property type="project" value="UniProtKB-UniRule"/>
</dbReference>
<comment type="function">
    <text evidence="5">Bidirectionally degrades single-stranded DNA into large acid-insoluble oligonucleotides, which are then degraded further into small acid-soluble oligonucleotides.</text>
</comment>
<sequence>MMTQNPSIVAGLPPTVLTVSELNRSVAGLLQRTFPLLTVRGELSNFTRASSGHWYFSLKDAQAQVRAVMFKGRAQWVDWVPRDGERVEIRATVTMYEPRGEFQLSVESMRRAGVGDLYAEFIRLKEKLAAEGLFAPEQKKPLPRYPRRVGVMTSPQAAALRDVLSTLARRAPHLPVVLYPVPVQGAPAASALCSMLKTIQQRAEIDVLLVVRGGGSIEDLWAFNDEDLARQLAASSIPVITGIGHETDFTLADFAASQRAATPTAAAELCCLALREIQQQCTTSQRQLQLSWERQCQQWQQRLDGYQRELGQISRVTERWRWRLQAYQQRLPAALTVPYQRQQFRLQRFQEYWQRVPGPQSQRQALQTLTARWQAAIEAGWQRHQQRLQQQEQALTLLNPQHILRRGYVLVYDDRGRLITTAAAAQGEAHLQLQFADNTLAVRVQQQSAS</sequence>
<dbReference type="OrthoDB" id="9802795at2"/>
<dbReference type="Pfam" id="PF13742">
    <property type="entry name" value="tRNA_anti_2"/>
    <property type="match status" value="1"/>
</dbReference>
<evidence type="ECO:0000313" key="10">
    <source>
        <dbReference type="Proteomes" id="UP000252357"/>
    </source>
</evidence>